<feature type="compositionally biased region" description="Basic and acidic residues" evidence="1">
    <location>
        <begin position="39"/>
        <end position="57"/>
    </location>
</feature>
<protein>
    <submittedName>
        <fullName evidence="2">Uncharacterized protein</fullName>
    </submittedName>
</protein>
<feature type="region of interest" description="Disordered" evidence="1">
    <location>
        <begin position="20"/>
        <end position="68"/>
    </location>
</feature>
<evidence type="ECO:0000256" key="1">
    <source>
        <dbReference type="SAM" id="MobiDB-lite"/>
    </source>
</evidence>
<sequence>MVVEESIHVIFNESNNSLQERESFDDDLGLETSMGNLQIEDKRQQEEIGKDPKKEESPLELPPPQQMQGESIQYLPKDWKFAINHPQDQIIGPLQSDGLAVSSDDFKADFPTLILLQLDSGCMSPRFGPLCQVLSLERLFRGCANLQTPKHRDEVSYLKAFLVDSILTRRRIHMGYLMMHMISCCESTTRVLPYDRFLAKVFNDVGSEGVQFEATFLDSMMFESAYTMGPFSQPSFTKPHHTETSPHQAPHAPDHALWMDLSTYISSLDTRMEELAVVSDTRFYSMEDRMDQYQTNFTSQFEYL</sequence>
<comment type="caution">
    <text evidence="2">The sequence shown here is derived from an EMBL/GenBank/DDBJ whole genome shotgun (WGS) entry which is preliminary data.</text>
</comment>
<proteinExistence type="predicted"/>
<dbReference type="AlphaFoldDB" id="A0A438INL9"/>
<dbReference type="EMBL" id="QGNW01000094">
    <property type="protein sequence ID" value="RVW98318.1"/>
    <property type="molecule type" value="Genomic_DNA"/>
</dbReference>
<name>A0A438INL9_VITVI</name>
<dbReference type="Proteomes" id="UP000288805">
    <property type="component" value="Unassembled WGS sequence"/>
</dbReference>
<accession>A0A438INL9</accession>
<gene>
    <name evidence="2" type="ORF">CK203_034291</name>
</gene>
<organism evidence="2 3">
    <name type="scientific">Vitis vinifera</name>
    <name type="common">Grape</name>
    <dbReference type="NCBI Taxonomy" id="29760"/>
    <lineage>
        <taxon>Eukaryota</taxon>
        <taxon>Viridiplantae</taxon>
        <taxon>Streptophyta</taxon>
        <taxon>Embryophyta</taxon>
        <taxon>Tracheophyta</taxon>
        <taxon>Spermatophyta</taxon>
        <taxon>Magnoliopsida</taxon>
        <taxon>eudicotyledons</taxon>
        <taxon>Gunneridae</taxon>
        <taxon>Pentapetalae</taxon>
        <taxon>rosids</taxon>
        <taxon>Vitales</taxon>
        <taxon>Vitaceae</taxon>
        <taxon>Viteae</taxon>
        <taxon>Vitis</taxon>
    </lineage>
</organism>
<evidence type="ECO:0000313" key="2">
    <source>
        <dbReference type="EMBL" id="RVW98318.1"/>
    </source>
</evidence>
<evidence type="ECO:0000313" key="3">
    <source>
        <dbReference type="Proteomes" id="UP000288805"/>
    </source>
</evidence>
<reference evidence="2 3" key="1">
    <citation type="journal article" date="2018" name="PLoS Genet.">
        <title>Population sequencing reveals clonal diversity and ancestral inbreeding in the grapevine cultivar Chardonnay.</title>
        <authorList>
            <person name="Roach M.J."/>
            <person name="Johnson D.L."/>
            <person name="Bohlmann J."/>
            <person name="van Vuuren H.J."/>
            <person name="Jones S.J."/>
            <person name="Pretorius I.S."/>
            <person name="Schmidt S.A."/>
            <person name="Borneman A.R."/>
        </authorList>
    </citation>
    <scope>NUCLEOTIDE SEQUENCE [LARGE SCALE GENOMIC DNA]</scope>
    <source>
        <strain evidence="3">cv. Chardonnay</strain>
        <tissue evidence="2">Leaf</tissue>
    </source>
</reference>